<dbReference type="PANTHER" id="PTHR30344">
    <property type="entry name" value="6-PHOSPHOGLUCONOLACTONASE-RELATED"/>
    <property type="match status" value="1"/>
</dbReference>
<evidence type="ECO:0000313" key="2">
    <source>
        <dbReference type="EMBL" id="MBO0477691.1"/>
    </source>
</evidence>
<dbReference type="EMBL" id="JAFLVX010000032">
    <property type="protein sequence ID" value="MBO0477691.1"/>
    <property type="molecule type" value="Genomic_DNA"/>
</dbReference>
<gene>
    <name evidence="2" type="ORF">DOK76_11450</name>
</gene>
<organism evidence="2 3">
    <name type="scientific">Candidatus Vagococcus giribetii</name>
    <dbReference type="NCBI Taxonomy" id="2230876"/>
    <lineage>
        <taxon>Bacteria</taxon>
        <taxon>Bacillati</taxon>
        <taxon>Bacillota</taxon>
        <taxon>Bacilli</taxon>
        <taxon>Lactobacillales</taxon>
        <taxon>Enterococcaceae</taxon>
        <taxon>Vagococcus</taxon>
    </lineage>
</organism>
<keyword evidence="3" id="KW-1185">Reference proteome</keyword>
<reference evidence="2 3" key="1">
    <citation type="submission" date="2021-03" db="EMBL/GenBank/DDBJ databases">
        <title>Enterococcal diversity collection.</title>
        <authorList>
            <person name="Gilmore M.S."/>
            <person name="Schwartzman J."/>
            <person name="Van Tyne D."/>
            <person name="Martin M."/>
            <person name="Earl A.M."/>
            <person name="Manson A.L."/>
            <person name="Straub T."/>
            <person name="Salamzade R."/>
            <person name="Saavedra J."/>
            <person name="Lebreton F."/>
            <person name="Prichula J."/>
            <person name="Schaufler K."/>
            <person name="Gaca A."/>
            <person name="Sgardioli B."/>
            <person name="Wagenaar J."/>
            <person name="Strong T."/>
        </authorList>
    </citation>
    <scope>NUCLEOTIDE SEQUENCE [LARGE SCALE GENOMIC DNA]</scope>
    <source>
        <strain evidence="2 3">DIV0080</strain>
    </source>
</reference>
<dbReference type="InterPro" id="IPR011048">
    <property type="entry name" value="Haem_d1_sf"/>
</dbReference>
<sequence length="342" mass="37902">MMQKMILGSYTKKDSQGIYSIELDTEKKELINLQPLIKEDNPTFLAISDKETIYAVSKDGSLGGVAAYQKNDDNTYTFLNRISEEGAPPCYVAVDEARQLVYGANYHKGLITSYKINEDGSLSLADRIEHTGNGPHENQGIPHAHYSDLTPDNRLVACDLGNDTVYTYDVDSEGKLTEVATFKANPGTGPRHIVFHPNNQVAYLFGELSSDVVVLAYDQATGEFTEKQVISTLPEGYAEFNGGAAIRVSKDGSTLYASNRGHNSLAVYHIDENTQELELIQLISVEGDFPRDFDITPDQQFVVVANQNTDNLTLFERDTNSGELHLLQKDIYAPEIVCIQFN</sequence>
<proteinExistence type="inferred from homology"/>
<dbReference type="Proteomes" id="UP000664857">
    <property type="component" value="Unassembled WGS sequence"/>
</dbReference>
<accession>A0ABS3HVB2</accession>
<dbReference type="InterPro" id="IPR019405">
    <property type="entry name" value="Lactonase_7-beta_prop"/>
</dbReference>
<dbReference type="Gene3D" id="2.130.10.10">
    <property type="entry name" value="YVTN repeat-like/Quinoprotein amine dehydrogenase"/>
    <property type="match status" value="1"/>
</dbReference>
<evidence type="ECO:0000256" key="1">
    <source>
        <dbReference type="ARBA" id="ARBA00005564"/>
    </source>
</evidence>
<name>A0ABS3HVB2_9ENTE</name>
<comment type="similarity">
    <text evidence="1">Belongs to the cycloisomerase 2 family.</text>
</comment>
<dbReference type="SUPFAM" id="SSF51004">
    <property type="entry name" value="C-terminal (heme d1) domain of cytochrome cd1-nitrite reductase"/>
    <property type="match status" value="1"/>
</dbReference>
<dbReference type="Pfam" id="PF10282">
    <property type="entry name" value="Lactonase"/>
    <property type="match status" value="1"/>
</dbReference>
<protein>
    <submittedName>
        <fullName evidence="2">Lactonase family protein</fullName>
    </submittedName>
</protein>
<dbReference type="PANTHER" id="PTHR30344:SF1">
    <property type="entry name" value="6-PHOSPHOGLUCONOLACTONASE"/>
    <property type="match status" value="1"/>
</dbReference>
<dbReference type="InterPro" id="IPR015943">
    <property type="entry name" value="WD40/YVTN_repeat-like_dom_sf"/>
</dbReference>
<dbReference type="RefSeq" id="WP_206967894.1">
    <property type="nucleotide sequence ID" value="NZ_JAFLVX010000032.1"/>
</dbReference>
<dbReference type="InterPro" id="IPR050282">
    <property type="entry name" value="Cycloisomerase_2"/>
</dbReference>
<evidence type="ECO:0000313" key="3">
    <source>
        <dbReference type="Proteomes" id="UP000664857"/>
    </source>
</evidence>
<comment type="caution">
    <text evidence="2">The sequence shown here is derived from an EMBL/GenBank/DDBJ whole genome shotgun (WGS) entry which is preliminary data.</text>
</comment>